<dbReference type="InterPro" id="IPR023953">
    <property type="entry name" value="IsdG"/>
</dbReference>
<keyword evidence="2 8" id="KW-0963">Cytoplasm</keyword>
<dbReference type="PROSITE" id="PS51725">
    <property type="entry name" value="ABM"/>
    <property type="match status" value="1"/>
</dbReference>
<evidence type="ECO:0000256" key="3">
    <source>
        <dbReference type="ARBA" id="ARBA00022617"/>
    </source>
</evidence>
<evidence type="ECO:0000256" key="8">
    <source>
        <dbReference type="HAMAP-Rule" id="MF_01272"/>
    </source>
</evidence>
<dbReference type="AlphaFoldDB" id="A0A2T4PXL9"/>
<comment type="similarity">
    <text evidence="1">Belongs to the TRAP family.</text>
</comment>
<evidence type="ECO:0000259" key="9">
    <source>
        <dbReference type="PROSITE" id="PS51725"/>
    </source>
</evidence>
<dbReference type="InterPro" id="IPR050404">
    <property type="entry name" value="Heme-degrading_MO"/>
</dbReference>
<dbReference type="GO" id="GO:0042167">
    <property type="term" value="P:heme catabolic process"/>
    <property type="evidence" value="ECO:0007669"/>
    <property type="project" value="UniProtKB-UniRule"/>
</dbReference>
<dbReference type="InterPro" id="IPR007138">
    <property type="entry name" value="ABM_dom"/>
</dbReference>
<reference evidence="10 11" key="1">
    <citation type="journal article" date="2016" name="Front. Microbiol.">
        <title>Comprehensive Phylogenetic Analysis of Bovine Non-aureus Staphylococci Species Based on Whole-Genome Sequencing.</title>
        <authorList>
            <person name="Naushad S."/>
            <person name="Barkema H.W."/>
            <person name="Luby C."/>
            <person name="Condas L.A."/>
            <person name="Nobrega D.B."/>
            <person name="Carson D.A."/>
            <person name="De Buck J."/>
        </authorList>
    </citation>
    <scope>NUCLEOTIDE SEQUENCE [LARGE SCALE GENOMIC DNA]</scope>
    <source>
        <strain evidence="10 11">SNUC 2993</strain>
    </source>
</reference>
<name>A0A2T4PXL9_STAWA</name>
<dbReference type="GO" id="GO:0004392">
    <property type="term" value="F:heme oxygenase (decyclizing) activity"/>
    <property type="evidence" value="ECO:0007669"/>
    <property type="project" value="UniProtKB-UniRule"/>
</dbReference>
<evidence type="ECO:0000256" key="5">
    <source>
        <dbReference type="ARBA" id="ARBA00023002"/>
    </source>
</evidence>
<dbReference type="STRING" id="1194526.A284_03620"/>
<comment type="subunit">
    <text evidence="8">Homodimer.</text>
</comment>
<dbReference type="GO" id="GO:0033212">
    <property type="term" value="P:iron import into cell"/>
    <property type="evidence" value="ECO:0007669"/>
    <property type="project" value="InterPro"/>
</dbReference>
<keyword evidence="3 8" id="KW-0349">Heme</keyword>
<dbReference type="GO" id="GO:0005506">
    <property type="term" value="F:iron ion binding"/>
    <property type="evidence" value="ECO:0007669"/>
    <property type="project" value="UniProtKB-UniRule"/>
</dbReference>
<dbReference type="NCBIfam" id="NF009840">
    <property type="entry name" value="PRK13315.1"/>
    <property type="match status" value="1"/>
</dbReference>
<evidence type="ECO:0000256" key="4">
    <source>
        <dbReference type="ARBA" id="ARBA00022723"/>
    </source>
</evidence>
<feature type="binding site" evidence="8">
    <location>
        <position position="6"/>
    </location>
    <ligand>
        <name>Fe cation</name>
        <dbReference type="ChEBI" id="CHEBI:24875"/>
    </ligand>
</feature>
<dbReference type="RefSeq" id="WP_002450472.1">
    <property type="nucleotide sequence ID" value="NZ_CP054017.1"/>
</dbReference>
<keyword evidence="6 8" id="KW-0408">Iron</keyword>
<keyword evidence="7 8" id="KW-0503">Monooxygenase</keyword>
<dbReference type="Gene3D" id="3.30.70.100">
    <property type="match status" value="1"/>
</dbReference>
<evidence type="ECO:0000256" key="6">
    <source>
        <dbReference type="ARBA" id="ARBA00023004"/>
    </source>
</evidence>
<comment type="subcellular location">
    <subcellularLocation>
        <location evidence="8">Cytoplasm</location>
    </subcellularLocation>
</comment>
<keyword evidence="4 8" id="KW-0479">Metal-binding</keyword>
<organism evidence="10 11">
    <name type="scientific">Staphylococcus warneri</name>
    <dbReference type="NCBI Taxonomy" id="1292"/>
    <lineage>
        <taxon>Bacteria</taxon>
        <taxon>Bacillati</taxon>
        <taxon>Bacillota</taxon>
        <taxon>Bacilli</taxon>
        <taxon>Bacillales</taxon>
        <taxon>Staphylococcaceae</taxon>
        <taxon>Staphylococcus</taxon>
    </lineage>
</organism>
<evidence type="ECO:0000256" key="2">
    <source>
        <dbReference type="ARBA" id="ARBA00022490"/>
    </source>
</evidence>
<keyword evidence="5 8" id="KW-0560">Oxidoreductase</keyword>
<comment type="caution">
    <text evidence="10">The sequence shown here is derived from an EMBL/GenBank/DDBJ whole genome shotgun (WGS) entry which is preliminary data.</text>
</comment>
<sequence>MFVVTNRITVKQGFAEKMAPRFTQGGKIESLKGFHKIEVWQVNNEDDDTEDMYVNTWWETEEDFNNWVKSDAFKEAHQRPKDSKSDEPSPVISNQIVKANVLSVLNP</sequence>
<dbReference type="GO" id="GO:0005737">
    <property type="term" value="C:cytoplasm"/>
    <property type="evidence" value="ECO:0007669"/>
    <property type="project" value="UniProtKB-SubCell"/>
</dbReference>
<dbReference type="EC" id="1.14.99.48" evidence="8"/>
<dbReference type="Proteomes" id="UP000240717">
    <property type="component" value="Unassembled WGS sequence"/>
</dbReference>
<evidence type="ECO:0000256" key="7">
    <source>
        <dbReference type="ARBA" id="ARBA00023033"/>
    </source>
</evidence>
<evidence type="ECO:0000313" key="11">
    <source>
        <dbReference type="Proteomes" id="UP000240717"/>
    </source>
</evidence>
<comment type="catalytic activity">
    <reaction evidence="8">
        <text>heme b + 5 AH2 + 4 O2 + 2 H(+) = delta-staphylobilin + Fe(2+) + formaldehyde + 5 A + 4 H2O</text>
        <dbReference type="Rhea" id="RHEA:37039"/>
        <dbReference type="ChEBI" id="CHEBI:13193"/>
        <dbReference type="ChEBI" id="CHEBI:15377"/>
        <dbReference type="ChEBI" id="CHEBI:15378"/>
        <dbReference type="ChEBI" id="CHEBI:15379"/>
        <dbReference type="ChEBI" id="CHEBI:16842"/>
        <dbReference type="ChEBI" id="CHEBI:17499"/>
        <dbReference type="ChEBI" id="CHEBI:29033"/>
        <dbReference type="ChEBI" id="CHEBI:60344"/>
        <dbReference type="ChEBI" id="CHEBI:74361"/>
        <dbReference type="EC" id="1.14.99.48"/>
    </reaction>
</comment>
<dbReference type="EMBL" id="PZEV01000065">
    <property type="protein sequence ID" value="PTI49514.1"/>
    <property type="molecule type" value="Genomic_DNA"/>
</dbReference>
<feature type="binding site" description="axial binding residue" evidence="8">
    <location>
        <position position="77"/>
    </location>
    <ligand>
        <name>heme</name>
        <dbReference type="ChEBI" id="CHEBI:30413"/>
    </ligand>
    <ligandPart>
        <name>Fe</name>
        <dbReference type="ChEBI" id="CHEBI:18248"/>
    </ligandPart>
</feature>
<gene>
    <name evidence="10" type="ORF">BU085_11910</name>
</gene>
<dbReference type="Pfam" id="PF03992">
    <property type="entry name" value="ABM"/>
    <property type="match status" value="1"/>
</dbReference>
<comment type="catalytic activity">
    <reaction evidence="8">
        <text>heme b + 5 AH2 + 4 O2 + 2 H(+) = beta-staphylobilin + Fe(2+) + formaldehyde + 5 A + 4 H2O</text>
        <dbReference type="Rhea" id="RHEA:37363"/>
        <dbReference type="ChEBI" id="CHEBI:13193"/>
        <dbReference type="ChEBI" id="CHEBI:15377"/>
        <dbReference type="ChEBI" id="CHEBI:15378"/>
        <dbReference type="ChEBI" id="CHEBI:15379"/>
        <dbReference type="ChEBI" id="CHEBI:16842"/>
        <dbReference type="ChEBI" id="CHEBI:17499"/>
        <dbReference type="ChEBI" id="CHEBI:29033"/>
        <dbReference type="ChEBI" id="CHEBI:60344"/>
        <dbReference type="ChEBI" id="CHEBI:74362"/>
        <dbReference type="EC" id="1.14.99.48"/>
    </reaction>
</comment>
<feature type="site" description="Transition state stabilizer" evidence="8">
    <location>
        <position position="67"/>
    </location>
</feature>
<dbReference type="PANTHER" id="PTHR34474">
    <property type="entry name" value="SIGNAL TRANSDUCTION PROTEIN TRAP"/>
    <property type="match status" value="1"/>
</dbReference>
<protein>
    <recommendedName>
        <fullName evidence="8">Heme oxygenase (staphylobilin-producing)</fullName>
        <ecNumber evidence="8">1.14.99.48</ecNumber>
    </recommendedName>
    <alternativeName>
        <fullName evidence="8">Heme-degrading monooxygenase</fullName>
    </alternativeName>
    <alternativeName>
        <fullName evidence="8">Iron-regulated surface determinant</fullName>
    </alternativeName>
    <alternativeName>
        <fullName evidence="8">Iron-responsive surface determinant</fullName>
    </alternativeName>
</protein>
<proteinExistence type="inferred from homology"/>
<dbReference type="GO" id="GO:0020037">
    <property type="term" value="F:heme binding"/>
    <property type="evidence" value="ECO:0007669"/>
    <property type="project" value="UniProtKB-UniRule"/>
</dbReference>
<accession>A0A2T4PXL9</accession>
<dbReference type="SUPFAM" id="SSF54909">
    <property type="entry name" value="Dimeric alpha+beta barrel"/>
    <property type="match status" value="1"/>
</dbReference>
<evidence type="ECO:0000313" key="10">
    <source>
        <dbReference type="EMBL" id="PTI49514.1"/>
    </source>
</evidence>
<dbReference type="InterPro" id="IPR011008">
    <property type="entry name" value="Dimeric_a/b-barrel"/>
</dbReference>
<feature type="domain" description="ABM" evidence="9">
    <location>
        <begin position="2"/>
        <end position="92"/>
    </location>
</feature>
<comment type="similarity">
    <text evidence="8">Belongs to the antibiotic biosynthesis monooxygenase family. Heme-degrading monooxygenase IsdG subfamily.</text>
</comment>
<dbReference type="PANTHER" id="PTHR34474:SF4">
    <property type="entry name" value="HEME OXYGENASE (STAPHYLOBILIN-PRODUCING) 1"/>
    <property type="match status" value="1"/>
</dbReference>
<dbReference type="HAMAP" id="MF_01272">
    <property type="entry name" value="Heme_degrading_monooxygenase"/>
    <property type="match status" value="1"/>
</dbReference>
<evidence type="ECO:0000256" key="1">
    <source>
        <dbReference type="ARBA" id="ARBA00009267"/>
    </source>
</evidence>
<comment type="function">
    <text evidence="8">Allows bacterial pathogens to use the host heme as an iron source. Catalyzes the oxidative degradation of the heme macrocyclic porphyrin ring to the oxo-bilirubin chromophore staphylobilin (a mixture of the linear tetrapyrroles 5-oxo-delta-bilirubin and 15-oxo-beta-bilirubin) in the presence of a suitable electron donor such as ascorbate or NADPH--cytochrome P450 reductase, with subsequent release of free iron.</text>
</comment>
<comment type="caution">
    <text evidence="8">Lacks conserved residue(s) required for the propagation of feature annotation.</text>
</comment>